<dbReference type="SUPFAM" id="SSF50156">
    <property type="entry name" value="PDZ domain-like"/>
    <property type="match status" value="1"/>
</dbReference>
<sequence length="171" mass="18808">MYHYTATYKEGTYLGSNPNFSTASRATPSNNKKRPISPEQVLRLFGSNNQSNTKLNPERPRRSPASSPPSTTHQINYRPPYGPSIHELSTRTVTMVRDPQDGTHGFGICVKGGKDSGVGVYISRVEEGSVAERAGLRPGDSILEVNGTPFTGISHEEALKVTHYVRIDLYM</sequence>
<dbReference type="PROSITE" id="PS50106">
    <property type="entry name" value="PDZ"/>
    <property type="match status" value="1"/>
</dbReference>
<evidence type="ECO:0000313" key="6">
    <source>
        <dbReference type="EMBL" id="KAJ3654779.1"/>
    </source>
</evidence>
<dbReference type="GO" id="GO:0032426">
    <property type="term" value="C:stereocilium tip"/>
    <property type="evidence" value="ECO:0007669"/>
    <property type="project" value="TreeGrafter"/>
</dbReference>
<dbReference type="InterPro" id="IPR051844">
    <property type="entry name" value="USH2_Complex_Protein"/>
</dbReference>
<dbReference type="GO" id="GO:0002142">
    <property type="term" value="C:stereocilia ankle link complex"/>
    <property type="evidence" value="ECO:0007669"/>
    <property type="project" value="TreeGrafter"/>
</dbReference>
<dbReference type="SMART" id="SM00228">
    <property type="entry name" value="PDZ"/>
    <property type="match status" value="1"/>
</dbReference>
<keyword evidence="3" id="KW-0966">Cell projection</keyword>
<name>A0AA38IJU1_9CUCU</name>
<evidence type="ECO:0000256" key="3">
    <source>
        <dbReference type="ARBA" id="ARBA00023273"/>
    </source>
</evidence>
<feature type="region of interest" description="Disordered" evidence="4">
    <location>
        <begin position="11"/>
        <end position="81"/>
    </location>
</feature>
<dbReference type="PANTHER" id="PTHR23116:SF29">
    <property type="entry name" value="PDZ DOMAIN-CONTAINING PROTEIN 7"/>
    <property type="match status" value="1"/>
</dbReference>
<keyword evidence="7" id="KW-1185">Reference proteome</keyword>
<protein>
    <recommendedName>
        <fullName evidence="5">PDZ domain-containing protein</fullName>
    </recommendedName>
</protein>
<dbReference type="InterPro" id="IPR036034">
    <property type="entry name" value="PDZ_sf"/>
</dbReference>
<accession>A0AA38IJU1</accession>
<feature type="compositionally biased region" description="Polar residues" evidence="4">
    <location>
        <begin position="46"/>
        <end position="55"/>
    </location>
</feature>
<dbReference type="EMBL" id="JALNTZ010000004">
    <property type="protein sequence ID" value="KAJ3654779.1"/>
    <property type="molecule type" value="Genomic_DNA"/>
</dbReference>
<reference evidence="6" key="1">
    <citation type="journal article" date="2023" name="G3 (Bethesda)">
        <title>Whole genome assemblies of Zophobas morio and Tenebrio molitor.</title>
        <authorList>
            <person name="Kaur S."/>
            <person name="Stinson S.A."/>
            <person name="diCenzo G.C."/>
        </authorList>
    </citation>
    <scope>NUCLEOTIDE SEQUENCE</scope>
    <source>
        <strain evidence="6">QUZm001</strain>
    </source>
</reference>
<proteinExistence type="predicted"/>
<evidence type="ECO:0000313" key="7">
    <source>
        <dbReference type="Proteomes" id="UP001168821"/>
    </source>
</evidence>
<feature type="compositionally biased region" description="Polar residues" evidence="4">
    <location>
        <begin position="14"/>
        <end position="30"/>
    </location>
</feature>
<dbReference type="InterPro" id="IPR001478">
    <property type="entry name" value="PDZ"/>
</dbReference>
<dbReference type="GO" id="GO:0005886">
    <property type="term" value="C:plasma membrane"/>
    <property type="evidence" value="ECO:0007669"/>
    <property type="project" value="TreeGrafter"/>
</dbReference>
<gene>
    <name evidence="6" type="ORF">Zmor_013944</name>
</gene>
<comment type="caution">
    <text evidence="6">The sequence shown here is derived from an EMBL/GenBank/DDBJ whole genome shotgun (WGS) entry which is preliminary data.</text>
</comment>
<evidence type="ECO:0000256" key="1">
    <source>
        <dbReference type="ARBA" id="ARBA00004316"/>
    </source>
</evidence>
<feature type="domain" description="PDZ" evidence="5">
    <location>
        <begin position="92"/>
        <end position="171"/>
    </location>
</feature>
<comment type="subcellular location">
    <subcellularLocation>
        <location evidence="1">Cell projection</location>
    </subcellularLocation>
</comment>
<evidence type="ECO:0000256" key="4">
    <source>
        <dbReference type="SAM" id="MobiDB-lite"/>
    </source>
</evidence>
<dbReference type="Gene3D" id="2.30.42.10">
    <property type="match status" value="1"/>
</dbReference>
<dbReference type="AlphaFoldDB" id="A0AA38IJU1"/>
<dbReference type="Pfam" id="PF00595">
    <property type="entry name" value="PDZ"/>
    <property type="match status" value="1"/>
</dbReference>
<keyword evidence="2" id="KW-0677">Repeat</keyword>
<evidence type="ECO:0000259" key="5">
    <source>
        <dbReference type="PROSITE" id="PS50106"/>
    </source>
</evidence>
<dbReference type="GO" id="GO:0005929">
    <property type="term" value="C:cilium"/>
    <property type="evidence" value="ECO:0007669"/>
    <property type="project" value="TreeGrafter"/>
</dbReference>
<evidence type="ECO:0000256" key="2">
    <source>
        <dbReference type="ARBA" id="ARBA00022737"/>
    </source>
</evidence>
<organism evidence="6 7">
    <name type="scientific">Zophobas morio</name>
    <dbReference type="NCBI Taxonomy" id="2755281"/>
    <lineage>
        <taxon>Eukaryota</taxon>
        <taxon>Metazoa</taxon>
        <taxon>Ecdysozoa</taxon>
        <taxon>Arthropoda</taxon>
        <taxon>Hexapoda</taxon>
        <taxon>Insecta</taxon>
        <taxon>Pterygota</taxon>
        <taxon>Neoptera</taxon>
        <taxon>Endopterygota</taxon>
        <taxon>Coleoptera</taxon>
        <taxon>Polyphaga</taxon>
        <taxon>Cucujiformia</taxon>
        <taxon>Tenebrionidae</taxon>
        <taxon>Zophobas</taxon>
    </lineage>
</organism>
<dbReference type="Proteomes" id="UP001168821">
    <property type="component" value="Unassembled WGS sequence"/>
</dbReference>
<dbReference type="CDD" id="cd00136">
    <property type="entry name" value="PDZ_canonical"/>
    <property type="match status" value="1"/>
</dbReference>
<dbReference type="PANTHER" id="PTHR23116">
    <property type="entry name" value="PDZ DOMAIN CONTAINING WHIRLIN AND HARMONIN-RELATED"/>
    <property type="match status" value="1"/>
</dbReference>